<protein>
    <submittedName>
        <fullName evidence="4">Hsp20 family protein</fullName>
    </submittedName>
</protein>
<evidence type="ECO:0000313" key="5">
    <source>
        <dbReference type="Proteomes" id="UP000479043"/>
    </source>
</evidence>
<dbReference type="AlphaFoldDB" id="A0A6L8LT15"/>
<dbReference type="Gene3D" id="2.60.40.790">
    <property type="match status" value="1"/>
</dbReference>
<evidence type="ECO:0000256" key="2">
    <source>
        <dbReference type="RuleBase" id="RU003616"/>
    </source>
</evidence>
<dbReference type="EMBL" id="WWEN01000006">
    <property type="protein sequence ID" value="MYM56602.1"/>
    <property type="molecule type" value="Genomic_DNA"/>
</dbReference>
<keyword evidence="5" id="KW-1185">Reference proteome</keyword>
<sequence>MVEKTHTAGASGTWPQFYEPFRNFGQKVADWLAPASEASSTDDSYKISLELPGVEEKDIDISVHDGVVTVKGEKSSEREEKGETWFFSERQYGAFSRSFRLPEDADGNKIEAHLKDGVLLVIVPKAGPEAKQGVKVKINKA</sequence>
<dbReference type="Pfam" id="PF00011">
    <property type="entry name" value="HSP20"/>
    <property type="match status" value="1"/>
</dbReference>
<evidence type="ECO:0000313" key="4">
    <source>
        <dbReference type="EMBL" id="MYM56602.1"/>
    </source>
</evidence>
<dbReference type="PROSITE" id="PS01031">
    <property type="entry name" value="SHSP"/>
    <property type="match status" value="1"/>
</dbReference>
<dbReference type="RefSeq" id="WP_160974495.1">
    <property type="nucleotide sequence ID" value="NZ_WWEN01000006.1"/>
</dbReference>
<organism evidence="4 5">
    <name type="scientific">Thalassovita mangrovi</name>
    <dbReference type="NCBI Taxonomy" id="2692236"/>
    <lineage>
        <taxon>Bacteria</taxon>
        <taxon>Pseudomonadati</taxon>
        <taxon>Pseudomonadota</taxon>
        <taxon>Alphaproteobacteria</taxon>
        <taxon>Rhodobacterales</taxon>
        <taxon>Roseobacteraceae</taxon>
        <taxon>Thalassovita</taxon>
    </lineage>
</organism>
<dbReference type="SUPFAM" id="SSF49764">
    <property type="entry name" value="HSP20-like chaperones"/>
    <property type="match status" value="1"/>
</dbReference>
<comment type="caution">
    <text evidence="4">The sequence shown here is derived from an EMBL/GenBank/DDBJ whole genome shotgun (WGS) entry which is preliminary data.</text>
</comment>
<feature type="domain" description="SHSP" evidence="3">
    <location>
        <begin position="26"/>
        <end position="141"/>
    </location>
</feature>
<dbReference type="PANTHER" id="PTHR11527">
    <property type="entry name" value="HEAT-SHOCK PROTEIN 20 FAMILY MEMBER"/>
    <property type="match status" value="1"/>
</dbReference>
<dbReference type="CDD" id="cd06464">
    <property type="entry name" value="ACD_sHsps-like"/>
    <property type="match status" value="1"/>
</dbReference>
<evidence type="ECO:0000259" key="3">
    <source>
        <dbReference type="PROSITE" id="PS01031"/>
    </source>
</evidence>
<dbReference type="Proteomes" id="UP000479043">
    <property type="component" value="Unassembled WGS sequence"/>
</dbReference>
<accession>A0A6L8LT15</accession>
<dbReference type="InterPro" id="IPR002068">
    <property type="entry name" value="A-crystallin/Hsp20_dom"/>
</dbReference>
<dbReference type="InterPro" id="IPR008978">
    <property type="entry name" value="HSP20-like_chaperone"/>
</dbReference>
<reference evidence="4 5" key="1">
    <citation type="submission" date="2020-01" db="EMBL/GenBank/DDBJ databases">
        <authorList>
            <person name="Chen S."/>
        </authorList>
    </citation>
    <scope>NUCLEOTIDE SEQUENCE [LARGE SCALE GENOMIC DNA]</scope>
    <source>
        <strain evidence="4 5">GS-10</strain>
    </source>
</reference>
<name>A0A6L8LT15_9RHOB</name>
<gene>
    <name evidence="4" type="ORF">GR167_14890</name>
</gene>
<dbReference type="InterPro" id="IPR031107">
    <property type="entry name" value="Small_HSP"/>
</dbReference>
<evidence type="ECO:0000256" key="1">
    <source>
        <dbReference type="PROSITE-ProRule" id="PRU00285"/>
    </source>
</evidence>
<proteinExistence type="inferred from homology"/>
<comment type="similarity">
    <text evidence="1 2">Belongs to the small heat shock protein (HSP20) family.</text>
</comment>